<keyword evidence="5" id="KW-0479">Metal-binding</keyword>
<dbReference type="Proteomes" id="UP001314229">
    <property type="component" value="Unassembled WGS sequence"/>
</dbReference>
<dbReference type="InterPro" id="IPR037519">
    <property type="entry name" value="LITAF_fam"/>
</dbReference>
<dbReference type="PANTHER" id="PTHR23292:SF35">
    <property type="entry name" value="LITAF DOMAIN-CONTAINING PROTEIN"/>
    <property type="match status" value="1"/>
</dbReference>
<feature type="transmembrane region" description="Helical" evidence="8">
    <location>
        <begin position="130"/>
        <end position="154"/>
    </location>
</feature>
<evidence type="ECO:0000256" key="6">
    <source>
        <dbReference type="ARBA" id="ARBA00022833"/>
    </source>
</evidence>
<evidence type="ECO:0000256" key="3">
    <source>
        <dbReference type="ARBA" id="ARBA00004630"/>
    </source>
</evidence>
<evidence type="ECO:0000256" key="4">
    <source>
        <dbReference type="ARBA" id="ARBA00005975"/>
    </source>
</evidence>
<evidence type="ECO:0000256" key="7">
    <source>
        <dbReference type="ARBA" id="ARBA00023136"/>
    </source>
</evidence>
<dbReference type="GO" id="GO:0008270">
    <property type="term" value="F:zinc ion binding"/>
    <property type="evidence" value="ECO:0007669"/>
    <property type="project" value="TreeGrafter"/>
</dbReference>
<dbReference type="Pfam" id="PF10601">
    <property type="entry name" value="zf-LITAF-like"/>
    <property type="match status" value="1"/>
</dbReference>
<evidence type="ECO:0000256" key="2">
    <source>
        <dbReference type="ARBA" id="ARBA00004414"/>
    </source>
</evidence>
<accession>A0AAV1PIA5</accession>
<evidence type="ECO:0000256" key="8">
    <source>
        <dbReference type="SAM" id="Phobius"/>
    </source>
</evidence>
<organism evidence="10 11">
    <name type="scientific">Scomber scombrus</name>
    <name type="common">Atlantic mackerel</name>
    <name type="synonym">Scomber vernalis</name>
    <dbReference type="NCBI Taxonomy" id="13677"/>
    <lineage>
        <taxon>Eukaryota</taxon>
        <taxon>Metazoa</taxon>
        <taxon>Chordata</taxon>
        <taxon>Craniata</taxon>
        <taxon>Vertebrata</taxon>
        <taxon>Euteleostomi</taxon>
        <taxon>Actinopterygii</taxon>
        <taxon>Neopterygii</taxon>
        <taxon>Teleostei</taxon>
        <taxon>Neoteleostei</taxon>
        <taxon>Acanthomorphata</taxon>
        <taxon>Pelagiaria</taxon>
        <taxon>Scombriformes</taxon>
        <taxon>Scombridae</taxon>
        <taxon>Scomber</taxon>
    </lineage>
</organism>
<keyword evidence="11" id="KW-1185">Reference proteome</keyword>
<keyword evidence="6" id="KW-0862">Zinc</keyword>
<dbReference type="PANTHER" id="PTHR23292">
    <property type="entry name" value="LIPOPOLYSACCHARIDE-INDUCED TUMOR NECROSIS FACTOR-ALPHA FACTOR"/>
    <property type="match status" value="1"/>
</dbReference>
<evidence type="ECO:0000256" key="1">
    <source>
        <dbReference type="ARBA" id="ARBA00004125"/>
    </source>
</evidence>
<dbReference type="GO" id="GO:0005634">
    <property type="term" value="C:nucleus"/>
    <property type="evidence" value="ECO:0007669"/>
    <property type="project" value="TreeGrafter"/>
</dbReference>
<dbReference type="AlphaFoldDB" id="A0AAV1PIA5"/>
<name>A0AAV1PIA5_SCOSC</name>
<dbReference type="PROSITE" id="PS51837">
    <property type="entry name" value="LITAF"/>
    <property type="match status" value="1"/>
</dbReference>
<sequence length="177" mass="20485">MTSSDSELSRISKELKHLSLKRQQLLDRKKILCIFEELKNRAEFTQTEETTSSKHEIDRIDQTLKQLCEKKADLQKIHDNIVEAKEQRDINKAPEVILDLERLPSYPCKTQCPECRQFITTETFTSVSSLTWLVCFMTALMGCVAGCCLIPFCFDKFKSTTHRCPMCRSSIQTIKKL</sequence>
<keyword evidence="8" id="KW-0812">Transmembrane</keyword>
<dbReference type="SMART" id="SM00714">
    <property type="entry name" value="LITAF"/>
    <property type="match status" value="1"/>
</dbReference>
<comment type="caution">
    <text evidence="10">The sequence shown here is derived from an EMBL/GenBank/DDBJ whole genome shotgun (WGS) entry which is preliminary data.</text>
</comment>
<feature type="domain" description="LITAF" evidence="9">
    <location>
        <begin position="92"/>
        <end position="176"/>
    </location>
</feature>
<evidence type="ECO:0000313" key="11">
    <source>
        <dbReference type="Proteomes" id="UP001314229"/>
    </source>
</evidence>
<protein>
    <submittedName>
        <fullName evidence="10">Uncharacterized protein LOC122868531</fullName>
    </submittedName>
</protein>
<dbReference type="InterPro" id="IPR006629">
    <property type="entry name" value="LITAF"/>
</dbReference>
<keyword evidence="8" id="KW-1133">Transmembrane helix</keyword>
<dbReference type="GO" id="GO:0098574">
    <property type="term" value="C:cytoplasmic side of lysosomal membrane"/>
    <property type="evidence" value="ECO:0007669"/>
    <property type="project" value="TreeGrafter"/>
</dbReference>
<dbReference type="EMBL" id="CAWUFR010000172">
    <property type="protein sequence ID" value="CAK6971205.1"/>
    <property type="molecule type" value="Genomic_DNA"/>
</dbReference>
<gene>
    <name evidence="10" type="ORF">FSCOSCO3_A021302</name>
</gene>
<reference evidence="10 11" key="1">
    <citation type="submission" date="2024-01" db="EMBL/GenBank/DDBJ databases">
        <authorList>
            <person name="Alioto T."/>
            <person name="Alioto T."/>
            <person name="Gomez Garrido J."/>
        </authorList>
    </citation>
    <scope>NUCLEOTIDE SEQUENCE [LARGE SCALE GENOMIC DNA]</scope>
</reference>
<keyword evidence="7 8" id="KW-0472">Membrane</keyword>
<proteinExistence type="inferred from homology"/>
<evidence type="ECO:0000313" key="10">
    <source>
        <dbReference type="EMBL" id="CAK6971205.1"/>
    </source>
</evidence>
<dbReference type="GO" id="GO:0098560">
    <property type="term" value="C:cytoplasmic side of late endosome membrane"/>
    <property type="evidence" value="ECO:0007669"/>
    <property type="project" value="TreeGrafter"/>
</dbReference>
<comment type="similarity">
    <text evidence="4">Belongs to the CDIP1/LITAF family.</text>
</comment>
<evidence type="ECO:0000259" key="9">
    <source>
        <dbReference type="PROSITE" id="PS51837"/>
    </source>
</evidence>
<evidence type="ECO:0000256" key="5">
    <source>
        <dbReference type="ARBA" id="ARBA00022723"/>
    </source>
</evidence>
<comment type="subcellular location">
    <subcellularLocation>
        <location evidence="1">Endosome membrane</location>
        <topology evidence="1">Peripheral membrane protein</topology>
        <orientation evidence="1">Cytoplasmic side</orientation>
    </subcellularLocation>
    <subcellularLocation>
        <location evidence="2">Late endosome membrane</location>
    </subcellularLocation>
    <subcellularLocation>
        <location evidence="3">Lysosome membrane</location>
        <topology evidence="3">Peripheral membrane protein</topology>
        <orientation evidence="3">Cytoplasmic side</orientation>
    </subcellularLocation>
</comment>